<comment type="caution">
    <text evidence="2">The sequence shown here is derived from an EMBL/GenBank/DDBJ whole genome shotgun (WGS) entry which is preliminary data.</text>
</comment>
<evidence type="ECO:0000313" key="3">
    <source>
        <dbReference type="Proteomes" id="UP001457282"/>
    </source>
</evidence>
<evidence type="ECO:0000313" key="2">
    <source>
        <dbReference type="EMBL" id="KAK9901769.1"/>
    </source>
</evidence>
<dbReference type="Proteomes" id="UP001457282">
    <property type="component" value="Unassembled WGS sequence"/>
</dbReference>
<protein>
    <submittedName>
        <fullName evidence="2">Uncharacterized protein</fullName>
    </submittedName>
</protein>
<reference evidence="2 3" key="1">
    <citation type="journal article" date="2023" name="G3 (Bethesda)">
        <title>A chromosome-length genome assembly and annotation of blackberry (Rubus argutus, cv. 'Hillquist').</title>
        <authorList>
            <person name="Bruna T."/>
            <person name="Aryal R."/>
            <person name="Dudchenko O."/>
            <person name="Sargent D.J."/>
            <person name="Mead D."/>
            <person name="Buti M."/>
            <person name="Cavallini A."/>
            <person name="Hytonen T."/>
            <person name="Andres J."/>
            <person name="Pham M."/>
            <person name="Weisz D."/>
            <person name="Mascagni F."/>
            <person name="Usai G."/>
            <person name="Natali L."/>
            <person name="Bassil N."/>
            <person name="Fernandez G.E."/>
            <person name="Lomsadze A."/>
            <person name="Armour M."/>
            <person name="Olukolu B."/>
            <person name="Poorten T."/>
            <person name="Britton C."/>
            <person name="Davik J."/>
            <person name="Ashrafi H."/>
            <person name="Aiden E.L."/>
            <person name="Borodovsky M."/>
            <person name="Worthington M."/>
        </authorList>
    </citation>
    <scope>NUCLEOTIDE SEQUENCE [LARGE SCALE GENOMIC DNA]</scope>
    <source>
        <strain evidence="2">PI 553951</strain>
    </source>
</reference>
<organism evidence="2 3">
    <name type="scientific">Rubus argutus</name>
    <name type="common">Southern blackberry</name>
    <dbReference type="NCBI Taxonomy" id="59490"/>
    <lineage>
        <taxon>Eukaryota</taxon>
        <taxon>Viridiplantae</taxon>
        <taxon>Streptophyta</taxon>
        <taxon>Embryophyta</taxon>
        <taxon>Tracheophyta</taxon>
        <taxon>Spermatophyta</taxon>
        <taxon>Magnoliopsida</taxon>
        <taxon>eudicotyledons</taxon>
        <taxon>Gunneridae</taxon>
        <taxon>Pentapetalae</taxon>
        <taxon>rosids</taxon>
        <taxon>fabids</taxon>
        <taxon>Rosales</taxon>
        <taxon>Rosaceae</taxon>
        <taxon>Rosoideae</taxon>
        <taxon>Rosoideae incertae sedis</taxon>
        <taxon>Rubus</taxon>
    </lineage>
</organism>
<evidence type="ECO:0000256" key="1">
    <source>
        <dbReference type="SAM" id="MobiDB-lite"/>
    </source>
</evidence>
<dbReference type="AlphaFoldDB" id="A0AAW1VKQ0"/>
<sequence>MPSICTCSQPRASLSHTARDLQPNDATAGVVSEEPSHRALPELPSSSPCSNLLQPAFLLQAKTCPLLPTVSPARSDLLPFPRPPLFFPRRCYTAPSIPRRAQPKPALTPCSSSIFLAVNPAHGIN</sequence>
<gene>
    <name evidence="2" type="ORF">M0R45_002040</name>
</gene>
<feature type="region of interest" description="Disordered" evidence="1">
    <location>
        <begin position="15"/>
        <end position="45"/>
    </location>
</feature>
<name>A0AAW1VKQ0_RUBAR</name>
<dbReference type="EMBL" id="JBEDUW010000290">
    <property type="protein sequence ID" value="KAK9901769.1"/>
    <property type="molecule type" value="Genomic_DNA"/>
</dbReference>
<proteinExistence type="predicted"/>
<keyword evidence="3" id="KW-1185">Reference proteome</keyword>
<accession>A0AAW1VKQ0</accession>